<dbReference type="EMBL" id="CP037426">
    <property type="protein sequence ID" value="QGT16664.1"/>
    <property type="molecule type" value="Genomic_DNA"/>
</dbReference>
<dbReference type="EMBL" id="CP037426">
    <property type="protein sequence ID" value="QGT16647.1"/>
    <property type="molecule type" value="Genomic_DNA"/>
</dbReference>
<name>A0A6I6CJ02_WOLPI</name>
<dbReference type="EMBL" id="CP037426">
    <property type="protein sequence ID" value="QGT16379.1"/>
    <property type="molecule type" value="Genomic_DNA"/>
</dbReference>
<dbReference type="EMBL" id="CP037426">
    <property type="protein sequence ID" value="QGT16824.1"/>
    <property type="molecule type" value="Genomic_DNA"/>
</dbReference>
<dbReference type="PANTHER" id="PTHR30007">
    <property type="entry name" value="PHP DOMAIN PROTEIN"/>
    <property type="match status" value="1"/>
</dbReference>
<evidence type="ECO:0000259" key="1">
    <source>
        <dbReference type="Pfam" id="PF01609"/>
    </source>
</evidence>
<dbReference type="GO" id="GO:0003677">
    <property type="term" value="F:DNA binding"/>
    <property type="evidence" value="ECO:0007669"/>
    <property type="project" value="InterPro"/>
</dbReference>
<dbReference type="EMBL" id="CP037426">
    <property type="protein sequence ID" value="QGT15937.1"/>
    <property type="molecule type" value="Genomic_DNA"/>
</dbReference>
<evidence type="ECO:0000313" key="10">
    <source>
        <dbReference type="EMBL" id="QGT16417.1"/>
    </source>
</evidence>
<dbReference type="InterPro" id="IPR025161">
    <property type="entry name" value="IS402-like_dom"/>
</dbReference>
<dbReference type="InterPro" id="IPR002559">
    <property type="entry name" value="Transposase_11"/>
</dbReference>
<dbReference type="EMBL" id="CP037426">
    <property type="protein sequence ID" value="QGT16861.1"/>
    <property type="molecule type" value="Genomic_DNA"/>
</dbReference>
<dbReference type="AlphaFoldDB" id="A0A6I6CJ02"/>
<dbReference type="EMBL" id="CP037426">
    <property type="protein sequence ID" value="QGT16685.1"/>
    <property type="molecule type" value="Genomic_DNA"/>
</dbReference>
<dbReference type="RefSeq" id="WP_155968362.1">
    <property type="nucleotide sequence ID" value="NZ_CP037426.1"/>
</dbReference>
<dbReference type="EMBL" id="CP037426">
    <property type="protein sequence ID" value="QGT16755.1"/>
    <property type="molecule type" value="Genomic_DNA"/>
</dbReference>
<protein>
    <submittedName>
        <fullName evidence="19">IS5 family transposase</fullName>
    </submittedName>
</protein>
<evidence type="ECO:0000313" key="6">
    <source>
        <dbReference type="EMBL" id="QGT16274.1"/>
    </source>
</evidence>
<dbReference type="GO" id="GO:0004803">
    <property type="term" value="F:transposase activity"/>
    <property type="evidence" value="ECO:0007669"/>
    <property type="project" value="InterPro"/>
</dbReference>
<proteinExistence type="predicted"/>
<dbReference type="EMBL" id="CP037426">
    <property type="protein sequence ID" value="QGT16354.1"/>
    <property type="molecule type" value="Genomic_DNA"/>
</dbReference>
<dbReference type="EMBL" id="CP037426">
    <property type="protein sequence ID" value="QGT16391.1"/>
    <property type="molecule type" value="Genomic_DNA"/>
</dbReference>
<evidence type="ECO:0000313" key="11">
    <source>
        <dbReference type="EMBL" id="QGT16515.1"/>
    </source>
</evidence>
<feature type="domain" description="Insertion element IS402-like" evidence="2">
    <location>
        <begin position="9"/>
        <end position="82"/>
    </location>
</feature>
<evidence type="ECO:0000313" key="17">
    <source>
        <dbReference type="EMBL" id="QGT16789.1"/>
    </source>
</evidence>
<evidence type="ECO:0000313" key="16">
    <source>
        <dbReference type="EMBL" id="QGT16755.1"/>
    </source>
</evidence>
<dbReference type="Proteomes" id="UP000422744">
    <property type="component" value="Chromosome"/>
</dbReference>
<reference evidence="19 21" key="1">
    <citation type="submission" date="2019-03" db="EMBL/GenBank/DDBJ databases">
        <title>Wolbachia endosymbiont of Haematobia irritans wIrr.</title>
        <authorList>
            <person name="Parry R.H."/>
            <person name="Asgari S."/>
        </authorList>
    </citation>
    <scope>NUCLEOTIDE SEQUENCE [LARGE SCALE GENOMIC DNA]</scope>
    <source>
        <strain evidence="19">WIrr</strain>
        <strain evidence="21">wIrr</strain>
    </source>
</reference>
<evidence type="ECO:0000313" key="7">
    <source>
        <dbReference type="EMBL" id="QGT16354.1"/>
    </source>
</evidence>
<dbReference type="EMBL" id="CP037426">
    <property type="protein sequence ID" value="QGT16274.1"/>
    <property type="molecule type" value="Genomic_DNA"/>
</dbReference>
<dbReference type="Pfam" id="PF13340">
    <property type="entry name" value="DUF4096"/>
    <property type="match status" value="1"/>
</dbReference>
<dbReference type="EMBL" id="CP037426">
    <property type="protein sequence ID" value="QGT16515.1"/>
    <property type="molecule type" value="Genomic_DNA"/>
</dbReference>
<evidence type="ECO:0000313" key="4">
    <source>
        <dbReference type="EMBL" id="QGT15878.1"/>
    </source>
</evidence>
<evidence type="ECO:0000313" key="13">
    <source>
        <dbReference type="EMBL" id="QGT16664.1"/>
    </source>
</evidence>
<dbReference type="EMBL" id="CP037426">
    <property type="protein sequence ID" value="QGT15867.1"/>
    <property type="molecule type" value="Genomic_DNA"/>
</dbReference>
<evidence type="ECO:0000313" key="9">
    <source>
        <dbReference type="EMBL" id="QGT16391.1"/>
    </source>
</evidence>
<evidence type="ECO:0000313" key="21">
    <source>
        <dbReference type="Proteomes" id="UP000422744"/>
    </source>
</evidence>
<evidence type="ECO:0000313" key="19">
    <source>
        <dbReference type="EMBL" id="QGT16840.1"/>
    </source>
</evidence>
<dbReference type="GO" id="GO:0006313">
    <property type="term" value="P:DNA transposition"/>
    <property type="evidence" value="ECO:0007669"/>
    <property type="project" value="InterPro"/>
</dbReference>
<sequence length="277" mass="33292">MRKKYPTDLSEREWARIERHFRVSYKKGGRPPKYSKREILEAIFYVLRTGCQWRYLPNDFPLWKTVYEQFRQWKKQGIFEKMNYEITKYSRRKIGRNEQPSACIVDSQSVKTTEKGGSKAMMEGKKVKGRKRHIITDTQGFILGCYVGAANENDRDGIKIALNNMRTKYTKVKKMWADMGYQGRNLKNHIKEEYDIDIEIVKRPPCRFWVHKDTPPELLPTREQGFKVQPRRWFVERTFAWVNRNRRLSKEYDLLTTSTENFIYLAMSRVMLKREYA</sequence>
<accession>A0A6I6CJ02</accession>
<dbReference type="Pfam" id="PF01609">
    <property type="entry name" value="DDE_Tnp_1"/>
    <property type="match status" value="1"/>
</dbReference>
<dbReference type="PANTHER" id="PTHR30007:SF0">
    <property type="entry name" value="TRANSPOSASE"/>
    <property type="match status" value="1"/>
</dbReference>
<evidence type="ECO:0000313" key="18">
    <source>
        <dbReference type="EMBL" id="QGT16824.1"/>
    </source>
</evidence>
<evidence type="ECO:0000313" key="14">
    <source>
        <dbReference type="EMBL" id="QGT16682.1"/>
    </source>
</evidence>
<dbReference type="NCBIfam" id="NF033580">
    <property type="entry name" value="transpos_IS5_3"/>
    <property type="match status" value="1"/>
</dbReference>
<dbReference type="EMBL" id="CP037426">
    <property type="protein sequence ID" value="QGT15878.1"/>
    <property type="molecule type" value="Genomic_DNA"/>
</dbReference>
<dbReference type="EMBL" id="CP037426">
    <property type="protein sequence ID" value="QGT16840.1"/>
    <property type="molecule type" value="Genomic_DNA"/>
</dbReference>
<gene>
    <name evidence="3" type="ORF">E0495_00780</name>
    <name evidence="4" type="ORF">E0495_00855</name>
    <name evidence="5" type="ORF">E0495_01210</name>
    <name evidence="6" type="ORF">E0495_03265</name>
    <name evidence="7" type="ORF">E0495_03760</name>
    <name evidence="8" type="ORF">E0495_03920</name>
    <name evidence="9" type="ORF">E0495_04000</name>
    <name evidence="10" type="ORF">E0495_04190</name>
    <name evidence="11" type="ORF">E0495_04840</name>
    <name evidence="12" type="ORF">E0495_05620</name>
    <name evidence="13" type="ORF">E0495_05725</name>
    <name evidence="14" type="ORF">E0495_05830</name>
    <name evidence="15" type="ORF">E0495_05845</name>
    <name evidence="16" type="ORF">E0495_06295</name>
    <name evidence="17" type="ORF">E0495_06485</name>
    <name evidence="18" type="ORF">E0495_06680</name>
    <name evidence="19" type="ORF">E0495_06795</name>
    <name evidence="20" type="ORF">E0495_06925</name>
</gene>
<feature type="domain" description="Transposase IS4-like" evidence="1">
    <location>
        <begin position="99"/>
        <end position="269"/>
    </location>
</feature>
<dbReference type="EMBL" id="CP037426">
    <property type="protein sequence ID" value="QGT16682.1"/>
    <property type="molecule type" value="Genomic_DNA"/>
</dbReference>
<organism evidence="19 21">
    <name type="scientific">Wolbachia pipientis</name>
    <dbReference type="NCBI Taxonomy" id="955"/>
    <lineage>
        <taxon>Bacteria</taxon>
        <taxon>Pseudomonadati</taxon>
        <taxon>Pseudomonadota</taxon>
        <taxon>Alphaproteobacteria</taxon>
        <taxon>Rickettsiales</taxon>
        <taxon>Anaplasmataceae</taxon>
        <taxon>Wolbachieae</taxon>
        <taxon>Wolbachia</taxon>
    </lineage>
</organism>
<evidence type="ECO:0000313" key="20">
    <source>
        <dbReference type="EMBL" id="QGT16861.1"/>
    </source>
</evidence>
<evidence type="ECO:0000313" key="12">
    <source>
        <dbReference type="EMBL" id="QGT16647.1"/>
    </source>
</evidence>
<evidence type="ECO:0000259" key="2">
    <source>
        <dbReference type="Pfam" id="PF13340"/>
    </source>
</evidence>
<evidence type="ECO:0000313" key="15">
    <source>
        <dbReference type="EMBL" id="QGT16685.1"/>
    </source>
</evidence>
<evidence type="ECO:0000313" key="8">
    <source>
        <dbReference type="EMBL" id="QGT16379.1"/>
    </source>
</evidence>
<evidence type="ECO:0000313" key="5">
    <source>
        <dbReference type="EMBL" id="QGT15937.1"/>
    </source>
</evidence>
<dbReference type="EMBL" id="CP037426">
    <property type="protein sequence ID" value="QGT16789.1"/>
    <property type="molecule type" value="Genomic_DNA"/>
</dbReference>
<dbReference type="EMBL" id="CP037426">
    <property type="protein sequence ID" value="QGT16417.1"/>
    <property type="molecule type" value="Genomic_DNA"/>
</dbReference>
<evidence type="ECO:0000313" key="3">
    <source>
        <dbReference type="EMBL" id="QGT15867.1"/>
    </source>
</evidence>